<dbReference type="InterPro" id="IPR051135">
    <property type="entry name" value="Gal/GlcNAc/GalNAc_ST"/>
</dbReference>
<dbReference type="InterPro" id="IPR027417">
    <property type="entry name" value="P-loop_NTPase"/>
</dbReference>
<dbReference type="OrthoDB" id="5987729at2759"/>
<dbReference type="PANTHER" id="PTHR10704">
    <property type="entry name" value="CARBOHYDRATE SULFOTRANSFERASE"/>
    <property type="match status" value="1"/>
</dbReference>
<dbReference type="Gene3D" id="3.40.50.300">
    <property type="entry name" value="P-loop containing nucleotide triphosphate hydrolases"/>
    <property type="match status" value="1"/>
</dbReference>
<dbReference type="GO" id="GO:0006044">
    <property type="term" value="P:N-acetylglucosamine metabolic process"/>
    <property type="evidence" value="ECO:0007669"/>
    <property type="project" value="TreeGrafter"/>
</dbReference>
<sequence>NMEEERKFKKSPRRLYCIVIIIIGFLFIYLFIQDNRFEYVQYCDDKEIKKILLLTYARGGSTFTAELFNQHPDAFFSYEPLFTTDIKDMADIARRILTNQKNIAVRRGLTYSNHEAQDVINNIFTCHLHRIPLTAVTHHYVMLKGSLSNVYSKCFVSSLMTWGPTNCLQNNCMTSKIRTIKTILLRMNAVKGLLRQNPHLKIIHLVRDPRGILMSRWRTFGKDDVINTAKVGAEAEELCTTMLNDVKLREELAKNHSMSFFYLRYEDLAENPLKIAGDIYDFVDMPFHDTVKAWFAKNDTQGGKFETTRHNMKKTSYSWRDKIPWEFANIIDATCSRINEKLGYKRAESLEQLRDRSFSLRVQTVNG</sequence>
<protein>
    <submittedName>
        <fullName evidence="1">Uncharacterized protein</fullName>
    </submittedName>
</protein>
<gene>
    <name evidence="1" type="ORF">OFUS_LOCUS26162</name>
</gene>
<dbReference type="PANTHER" id="PTHR10704:SF44">
    <property type="entry name" value="LD35051P-RELATED"/>
    <property type="match status" value="1"/>
</dbReference>
<dbReference type="GO" id="GO:0001517">
    <property type="term" value="F:N-acetylglucosamine 6-O-sulfotransferase activity"/>
    <property type="evidence" value="ECO:0007669"/>
    <property type="project" value="TreeGrafter"/>
</dbReference>
<dbReference type="Proteomes" id="UP000749559">
    <property type="component" value="Unassembled WGS sequence"/>
</dbReference>
<keyword evidence="2" id="KW-1185">Reference proteome</keyword>
<dbReference type="SUPFAM" id="SSF52540">
    <property type="entry name" value="P-loop containing nucleoside triphosphate hydrolases"/>
    <property type="match status" value="1"/>
</dbReference>
<proteinExistence type="predicted"/>
<name>A0A8J1XPJ1_OWEFU</name>
<feature type="non-terminal residue" evidence="1">
    <location>
        <position position="1"/>
    </location>
</feature>
<accession>A0A8J1XPJ1</accession>
<dbReference type="AlphaFoldDB" id="A0A8J1XPJ1"/>
<organism evidence="1 2">
    <name type="scientific">Owenia fusiformis</name>
    <name type="common">Polychaete worm</name>
    <dbReference type="NCBI Taxonomy" id="6347"/>
    <lineage>
        <taxon>Eukaryota</taxon>
        <taxon>Metazoa</taxon>
        <taxon>Spiralia</taxon>
        <taxon>Lophotrochozoa</taxon>
        <taxon>Annelida</taxon>
        <taxon>Polychaeta</taxon>
        <taxon>Sedentaria</taxon>
        <taxon>Canalipalpata</taxon>
        <taxon>Sabellida</taxon>
        <taxon>Oweniida</taxon>
        <taxon>Oweniidae</taxon>
        <taxon>Owenia</taxon>
    </lineage>
</organism>
<evidence type="ECO:0000313" key="1">
    <source>
        <dbReference type="EMBL" id="CAH1802491.1"/>
    </source>
</evidence>
<dbReference type="Pfam" id="PF00685">
    <property type="entry name" value="Sulfotransfer_1"/>
    <property type="match status" value="1"/>
</dbReference>
<evidence type="ECO:0000313" key="2">
    <source>
        <dbReference type="Proteomes" id="UP000749559"/>
    </source>
</evidence>
<comment type="caution">
    <text evidence="1">The sequence shown here is derived from an EMBL/GenBank/DDBJ whole genome shotgun (WGS) entry which is preliminary data.</text>
</comment>
<dbReference type="InterPro" id="IPR000863">
    <property type="entry name" value="Sulfotransferase_dom"/>
</dbReference>
<dbReference type="EMBL" id="CAIIXF020000012">
    <property type="protein sequence ID" value="CAH1802491.1"/>
    <property type="molecule type" value="Genomic_DNA"/>
</dbReference>
<dbReference type="GO" id="GO:0006790">
    <property type="term" value="P:sulfur compound metabolic process"/>
    <property type="evidence" value="ECO:0007669"/>
    <property type="project" value="TreeGrafter"/>
</dbReference>
<reference evidence="1" key="1">
    <citation type="submission" date="2022-03" db="EMBL/GenBank/DDBJ databases">
        <authorList>
            <person name="Martin C."/>
        </authorList>
    </citation>
    <scope>NUCLEOTIDE SEQUENCE</scope>
</reference>